<comment type="caution">
    <text evidence="4">The sequence shown here is derived from an EMBL/GenBank/DDBJ whole genome shotgun (WGS) entry which is preliminary data.</text>
</comment>
<organism evidence="4 5">
    <name type="scientific">Salinimicrobium marinum</name>
    <dbReference type="NCBI Taxonomy" id="680283"/>
    <lineage>
        <taxon>Bacteria</taxon>
        <taxon>Pseudomonadati</taxon>
        <taxon>Bacteroidota</taxon>
        <taxon>Flavobacteriia</taxon>
        <taxon>Flavobacteriales</taxon>
        <taxon>Flavobacteriaceae</taxon>
        <taxon>Salinimicrobium</taxon>
    </lineage>
</organism>
<gene>
    <name evidence="4" type="ORF">GCM10007103_20830</name>
</gene>
<dbReference type="PROSITE" id="PS51724">
    <property type="entry name" value="SPOR"/>
    <property type="match status" value="1"/>
</dbReference>
<evidence type="ECO:0000313" key="4">
    <source>
        <dbReference type="EMBL" id="GHA39211.1"/>
    </source>
</evidence>
<dbReference type="GO" id="GO:0042834">
    <property type="term" value="F:peptidoglycan binding"/>
    <property type="evidence" value="ECO:0007669"/>
    <property type="project" value="InterPro"/>
</dbReference>
<feature type="domain" description="SPOR" evidence="3">
    <location>
        <begin position="233"/>
        <end position="310"/>
    </location>
</feature>
<dbReference type="Pfam" id="PF18175">
    <property type="entry name" value="HU-CCDC81_bac_2"/>
    <property type="match status" value="1"/>
</dbReference>
<name>A0A918SHU0_9FLAO</name>
<dbReference type="SUPFAM" id="SSF47729">
    <property type="entry name" value="IHF-like DNA-binding proteins"/>
    <property type="match status" value="1"/>
</dbReference>
<dbReference type="SUPFAM" id="SSF110997">
    <property type="entry name" value="Sporulation related repeat"/>
    <property type="match status" value="1"/>
</dbReference>
<dbReference type="InterPro" id="IPR007730">
    <property type="entry name" value="SPOR-like_dom"/>
</dbReference>
<dbReference type="RefSeq" id="WP_189604688.1">
    <property type="nucleotide sequence ID" value="NZ_BMXB01000007.1"/>
</dbReference>
<dbReference type="InterPro" id="IPR041268">
    <property type="entry name" value="HU-CCDC81_bac_2"/>
</dbReference>
<evidence type="ECO:0000313" key="5">
    <source>
        <dbReference type="Proteomes" id="UP000610456"/>
    </source>
</evidence>
<sequence>MAIATYINDLLYRYECVILPGFGAFITQRQSARIYASTNEFYPPQKTVSFNRQLVKNDGLLANHIAEVENISYDQAIEKLNFFVQDLQNVLQKNKMVNFQHIGSFTLSEEEKLQFEPAAQTNYLKEAFGLSSFASEKILRESYKKQAEEIEAKAPVAFTPERRSRRKSYLQYAAVGLVALGLSGFAGLNIYSDQVTEHNVAEQQKAASQLENQIQQATFVIDNPLPAVTFKVAKQTGNYHIVAGAFRLEENAEKRVQELKKEGYKARQIGANKFGLYQVVYSSHEGRRDAINALNAVKRASNSGAWLLVQEL</sequence>
<reference evidence="4" key="2">
    <citation type="submission" date="2020-09" db="EMBL/GenBank/DDBJ databases">
        <authorList>
            <person name="Sun Q."/>
            <person name="Kim S."/>
        </authorList>
    </citation>
    <scope>NUCLEOTIDE SEQUENCE</scope>
    <source>
        <strain evidence="4">KCTC 12719</strain>
    </source>
</reference>
<accession>A0A918SHU0</accession>
<dbReference type="Gene3D" id="3.30.70.1070">
    <property type="entry name" value="Sporulation related repeat"/>
    <property type="match status" value="1"/>
</dbReference>
<proteinExistence type="predicted"/>
<keyword evidence="1" id="KW-0238">DNA-binding</keyword>
<evidence type="ECO:0000256" key="2">
    <source>
        <dbReference type="SAM" id="Coils"/>
    </source>
</evidence>
<dbReference type="Pfam" id="PF18174">
    <property type="entry name" value="HU-CCDC81_bac_1"/>
    <property type="match status" value="1"/>
</dbReference>
<keyword evidence="5" id="KW-1185">Reference proteome</keyword>
<dbReference type="GO" id="GO:0003677">
    <property type="term" value="F:DNA binding"/>
    <property type="evidence" value="ECO:0007669"/>
    <property type="project" value="UniProtKB-KW"/>
</dbReference>
<protein>
    <recommendedName>
        <fullName evidence="3">SPOR domain-containing protein</fullName>
    </recommendedName>
</protein>
<dbReference type="EMBL" id="BMXB01000007">
    <property type="protein sequence ID" value="GHA39211.1"/>
    <property type="molecule type" value="Genomic_DNA"/>
</dbReference>
<dbReference type="Pfam" id="PF05036">
    <property type="entry name" value="SPOR"/>
    <property type="match status" value="1"/>
</dbReference>
<reference evidence="4" key="1">
    <citation type="journal article" date="2014" name="Int. J. Syst. Evol. Microbiol.">
        <title>Complete genome sequence of Corynebacterium casei LMG S-19264T (=DSM 44701T), isolated from a smear-ripened cheese.</title>
        <authorList>
            <consortium name="US DOE Joint Genome Institute (JGI-PGF)"/>
            <person name="Walter F."/>
            <person name="Albersmeier A."/>
            <person name="Kalinowski J."/>
            <person name="Ruckert C."/>
        </authorList>
    </citation>
    <scope>NUCLEOTIDE SEQUENCE</scope>
    <source>
        <strain evidence="4">KCTC 12719</strain>
    </source>
</reference>
<dbReference type="AlphaFoldDB" id="A0A918SHU0"/>
<dbReference type="InterPro" id="IPR010992">
    <property type="entry name" value="IHF-like_DNA-bd_dom_sf"/>
</dbReference>
<evidence type="ECO:0000256" key="1">
    <source>
        <dbReference type="ARBA" id="ARBA00023125"/>
    </source>
</evidence>
<evidence type="ECO:0000259" key="3">
    <source>
        <dbReference type="PROSITE" id="PS51724"/>
    </source>
</evidence>
<feature type="coiled-coil region" evidence="2">
    <location>
        <begin position="200"/>
        <end position="262"/>
    </location>
</feature>
<dbReference type="InterPro" id="IPR040495">
    <property type="entry name" value="HU-CCDC81_bac_1"/>
</dbReference>
<dbReference type="Proteomes" id="UP000610456">
    <property type="component" value="Unassembled WGS sequence"/>
</dbReference>
<dbReference type="InterPro" id="IPR036680">
    <property type="entry name" value="SPOR-like_sf"/>
</dbReference>
<keyword evidence="2" id="KW-0175">Coiled coil</keyword>